<protein>
    <submittedName>
        <fullName evidence="2">Uncharacterized protein</fullName>
    </submittedName>
</protein>
<gene>
    <name evidence="2" type="ordered locus">Despr_0198</name>
</gene>
<dbReference type="AlphaFoldDB" id="A0A7U4DMU8"/>
<feature type="region of interest" description="Disordered" evidence="1">
    <location>
        <begin position="196"/>
        <end position="216"/>
    </location>
</feature>
<accession>A0A7U4DMU8</accession>
<evidence type="ECO:0000256" key="1">
    <source>
        <dbReference type="SAM" id="MobiDB-lite"/>
    </source>
</evidence>
<keyword evidence="3" id="KW-1185">Reference proteome</keyword>
<name>A0A7U4DMU8_DESPD</name>
<sequence length="216" mass="23948">MQAQRSVPMKSTFERSGYLGSMPVAYGITVRAITCRAAVDPDAIRWILATEQPALVYDWELDRVVREVLLMDGVVFPENRQVPLLDCHNRWSVDDQLGSVTDFKQTLVGQYQAIDGLIRFAADDKAMRTRQKVVDQHLTDGSAGYRVLNAIWVPDEVEVVIRGRTFVGPLKVSTDWMLKEFTLTPIGADSLAKATRGSGSAGRLARNSGCLPHSRA</sequence>
<dbReference type="Proteomes" id="UP000006365">
    <property type="component" value="Chromosome"/>
</dbReference>
<reference evidence="2 3" key="1">
    <citation type="journal article" date="2011" name="Stand. Genomic Sci.">
        <title>Complete genome sequence of Desulfobulbus propionicus type strain (1pr3).</title>
        <authorList>
            <person name="Pagani I."/>
            <person name="Lapidus A."/>
            <person name="Nolan M."/>
            <person name="Lucas S."/>
            <person name="Hammon N."/>
            <person name="Deshpande S."/>
            <person name="Cheng J.F."/>
            <person name="Chertkov O."/>
            <person name="Davenport K."/>
            <person name="Tapia R."/>
            <person name="Han C."/>
            <person name="Goodwin L."/>
            <person name="Pitluck S."/>
            <person name="Liolios K."/>
            <person name="Mavromatis K."/>
            <person name="Ivanova N."/>
            <person name="Mikhailova N."/>
            <person name="Pati A."/>
            <person name="Chen A."/>
            <person name="Palaniappan K."/>
            <person name="Land M."/>
            <person name="Hauser L."/>
            <person name="Chang Y.J."/>
            <person name="Jeffries C.D."/>
            <person name="Detter J.C."/>
            <person name="Brambilla E."/>
            <person name="Kannan K.P."/>
            <person name="Djao O.D."/>
            <person name="Rohde M."/>
            <person name="Pukall R."/>
            <person name="Spring S."/>
            <person name="Goker M."/>
            <person name="Sikorski J."/>
            <person name="Woyke T."/>
            <person name="Bristow J."/>
            <person name="Eisen J.A."/>
            <person name="Markowitz V."/>
            <person name="Hugenholtz P."/>
            <person name="Kyrpides N.C."/>
            <person name="Klenk H.P."/>
        </authorList>
    </citation>
    <scope>NUCLEOTIDE SEQUENCE [LARGE SCALE GENOMIC DNA]</scope>
    <source>
        <strain evidence="3">ATCC 33891 / DSM 2032 / 1pr3</strain>
    </source>
</reference>
<dbReference type="EMBL" id="CP002364">
    <property type="protein sequence ID" value="ADW16387.1"/>
    <property type="molecule type" value="Genomic_DNA"/>
</dbReference>
<proteinExistence type="predicted"/>
<dbReference type="KEGG" id="dpr:Despr_0198"/>
<organism evidence="2 3">
    <name type="scientific">Desulfobulbus propionicus (strain ATCC 33891 / DSM 2032 / VKM B-1956 / 1pr3)</name>
    <dbReference type="NCBI Taxonomy" id="577650"/>
    <lineage>
        <taxon>Bacteria</taxon>
        <taxon>Pseudomonadati</taxon>
        <taxon>Thermodesulfobacteriota</taxon>
        <taxon>Desulfobulbia</taxon>
        <taxon>Desulfobulbales</taxon>
        <taxon>Desulfobulbaceae</taxon>
        <taxon>Desulfobulbus</taxon>
    </lineage>
</organism>
<evidence type="ECO:0000313" key="2">
    <source>
        <dbReference type="EMBL" id="ADW16387.1"/>
    </source>
</evidence>
<evidence type="ECO:0000313" key="3">
    <source>
        <dbReference type="Proteomes" id="UP000006365"/>
    </source>
</evidence>